<dbReference type="EMBL" id="CP011853">
    <property type="protein sequence ID" value="ALG86658.1"/>
    <property type="molecule type" value="Genomic_DNA"/>
</dbReference>
<reference evidence="3" key="1">
    <citation type="submission" date="2015-06" db="EMBL/GenBank/DDBJ databases">
        <title>Complete genome sequence and metabolic analysis of phthalate degradation pathway in Gordonia sp. QH-11.</title>
        <authorList>
            <person name="Jin D."/>
            <person name="Kong X."/>
            <person name="Bai Z."/>
        </authorList>
    </citation>
    <scope>NUCLEOTIDE SEQUENCE [LARGE SCALE GENOMIC DNA]</scope>
    <source>
        <strain evidence="3">QH-11</strain>
    </source>
</reference>
<reference evidence="2 3" key="2">
    <citation type="journal article" date="2017" name="Int. J. Syst. Evol. Microbiol.">
        <title>Gordonia phthalatica sp. nov., a di-n-butyl phthalate-degrading bacterium isolated from activated sludge.</title>
        <authorList>
            <person name="Jin D."/>
            <person name="Kong X."/>
            <person name="Jia M."/>
            <person name="Yu X."/>
            <person name="Wang X."/>
            <person name="Zhuang X."/>
            <person name="Deng Y."/>
            <person name="Bai Z."/>
        </authorList>
    </citation>
    <scope>NUCLEOTIDE SEQUENCE [LARGE SCALE GENOMIC DNA]</scope>
    <source>
        <strain evidence="2 3">QH-11</strain>
    </source>
</reference>
<proteinExistence type="predicted"/>
<dbReference type="PATRIC" id="fig|1136941.3.peg.1292"/>
<dbReference type="KEGG" id="goq:ACH46_06320"/>
<evidence type="ECO:0000313" key="2">
    <source>
        <dbReference type="EMBL" id="ALG86658.1"/>
    </source>
</evidence>
<dbReference type="STRING" id="1136941.ACH46_06320"/>
<sequence>MEQLLTTMRGFEGVLEVAPTEGDGTPEIAWGDHFFYYAPDGTMPRRQPYATIVTKNYPDDSASDLDRPGRYRLNIHVGRENVPDSDTIDHAEADVILPHPVYARQGWVSIVNPGPRTAAVVVELLRLAHADDRRRVTRSAD</sequence>
<organism evidence="2 3">
    <name type="scientific">Gordonia phthalatica</name>
    <dbReference type="NCBI Taxonomy" id="1136941"/>
    <lineage>
        <taxon>Bacteria</taxon>
        <taxon>Bacillati</taxon>
        <taxon>Actinomycetota</taxon>
        <taxon>Actinomycetes</taxon>
        <taxon>Mycobacteriales</taxon>
        <taxon>Gordoniaceae</taxon>
        <taxon>Gordonia</taxon>
    </lineage>
</organism>
<dbReference type="Proteomes" id="UP000063789">
    <property type="component" value="Chromosome"/>
</dbReference>
<protein>
    <recommendedName>
        <fullName evidence="1">DUF6194 domain-containing protein</fullName>
    </recommendedName>
</protein>
<evidence type="ECO:0000259" key="1">
    <source>
        <dbReference type="Pfam" id="PF19694"/>
    </source>
</evidence>
<accession>A0A0N9NDW3</accession>
<dbReference type="AlphaFoldDB" id="A0A0N9NDW3"/>
<feature type="domain" description="DUF6194" evidence="1">
    <location>
        <begin position="1"/>
        <end position="139"/>
    </location>
</feature>
<gene>
    <name evidence="2" type="ORF">ACH46_06320</name>
</gene>
<dbReference type="OrthoDB" id="9783727at2"/>
<name>A0A0N9NDW3_9ACTN</name>
<dbReference type="InterPro" id="IPR045676">
    <property type="entry name" value="DUF6194"/>
</dbReference>
<dbReference type="Pfam" id="PF19694">
    <property type="entry name" value="DUF6194"/>
    <property type="match status" value="1"/>
</dbReference>
<dbReference type="RefSeq" id="WP_062395054.1">
    <property type="nucleotide sequence ID" value="NZ_CP011853.1"/>
</dbReference>
<keyword evidence="3" id="KW-1185">Reference proteome</keyword>
<evidence type="ECO:0000313" key="3">
    <source>
        <dbReference type="Proteomes" id="UP000063789"/>
    </source>
</evidence>